<dbReference type="EnsemblMetazoa" id="CLYHEMT011777.1">
    <property type="protein sequence ID" value="CLYHEMP011777.1"/>
    <property type="gene ID" value="CLYHEMG011777"/>
</dbReference>
<evidence type="ECO:0000313" key="3">
    <source>
        <dbReference type="Proteomes" id="UP000594262"/>
    </source>
</evidence>
<dbReference type="AlphaFoldDB" id="A0A7M5V5K5"/>
<feature type="region of interest" description="Disordered" evidence="1">
    <location>
        <begin position="408"/>
        <end position="437"/>
    </location>
</feature>
<dbReference type="GO" id="GO:0007127">
    <property type="term" value="P:meiosis I"/>
    <property type="evidence" value="ECO:0007669"/>
    <property type="project" value="InterPro"/>
</dbReference>
<name>A0A7M5V5K5_9CNID</name>
<proteinExistence type="predicted"/>
<dbReference type="InterPro" id="IPR033587">
    <property type="entry name" value="M1AP"/>
</dbReference>
<dbReference type="PANTHER" id="PTHR28642:SF1">
    <property type="entry name" value="MEIOSIS 1 ARREST PROTEIN"/>
    <property type="match status" value="1"/>
</dbReference>
<sequence length="505" mass="56761">MVNLLAGPPKISMLGIYCIGDIDLKCIIPLTHTNNGMQSLILALPGILQFTKYQSNINSKGFFIENLEMVFAEINKQFQQKHEYNNNKNVKAAKQLNICLLTAQGITTSIERHIARIIKETNLEIIKKVQVARMNTTLHPGSDELQSSDEMTCSNNSELDGILCGYVETRYLENDKVNLEQYFRSWLKDSSGSDEVHLTITFNDFSLRCDLVDTIIDPTQIPNARNFSLETNINFHLTCSKSRQKPIIAVFNLQPKNFVDIGGVCESVLYGIPRIMKPTSCWKMDWDELENNQSQFNALNAYMKDKSLALVLESKEIGPIHSNFLVLPSTNGTMLIKSIAVRDIMLSHASANATNDQSLDGDVKEKVWSDMNKIPVMSDYNPFNYVSNLFETALNTATNSAGSNRKKITNQTARNMEPPPKKPNVSYSNFDKPTARTMPQPASVRQIKPFSPWHAAPCVNNDDIGHVTTNDVIPPYTSAFSSASNQGKKRKPRFEPPRGYKQTKH</sequence>
<evidence type="ECO:0000313" key="2">
    <source>
        <dbReference type="EnsemblMetazoa" id="CLYHEMP011777.1"/>
    </source>
</evidence>
<feature type="region of interest" description="Disordered" evidence="1">
    <location>
        <begin position="474"/>
        <end position="505"/>
    </location>
</feature>
<dbReference type="OrthoDB" id="6433824at2759"/>
<evidence type="ECO:0000256" key="1">
    <source>
        <dbReference type="SAM" id="MobiDB-lite"/>
    </source>
</evidence>
<dbReference type="GO" id="GO:0007283">
    <property type="term" value="P:spermatogenesis"/>
    <property type="evidence" value="ECO:0007669"/>
    <property type="project" value="InterPro"/>
</dbReference>
<reference evidence="2" key="1">
    <citation type="submission" date="2021-01" db="UniProtKB">
        <authorList>
            <consortium name="EnsemblMetazoa"/>
        </authorList>
    </citation>
    <scope>IDENTIFICATION</scope>
</reference>
<dbReference type="GO" id="GO:0051308">
    <property type="term" value="P:male meiosis chromosome separation"/>
    <property type="evidence" value="ECO:0007669"/>
    <property type="project" value="TreeGrafter"/>
</dbReference>
<keyword evidence="3" id="KW-1185">Reference proteome</keyword>
<protein>
    <submittedName>
        <fullName evidence="2">Uncharacterized protein</fullName>
    </submittedName>
</protein>
<accession>A0A7M5V5K5</accession>
<dbReference type="PANTHER" id="PTHR28642">
    <property type="entry name" value="MEIOSIS 1 ARREST PROTEIN"/>
    <property type="match status" value="1"/>
</dbReference>
<organism evidence="2 3">
    <name type="scientific">Clytia hemisphaerica</name>
    <dbReference type="NCBI Taxonomy" id="252671"/>
    <lineage>
        <taxon>Eukaryota</taxon>
        <taxon>Metazoa</taxon>
        <taxon>Cnidaria</taxon>
        <taxon>Hydrozoa</taxon>
        <taxon>Hydroidolina</taxon>
        <taxon>Leptothecata</taxon>
        <taxon>Obeliida</taxon>
        <taxon>Clytiidae</taxon>
        <taxon>Clytia</taxon>
    </lineage>
</organism>
<dbReference type="Proteomes" id="UP000594262">
    <property type="component" value="Unplaced"/>
</dbReference>